<dbReference type="Gene3D" id="1.20.120.1630">
    <property type="match status" value="1"/>
</dbReference>
<dbReference type="InterPro" id="IPR007269">
    <property type="entry name" value="ICMT_MeTrfase"/>
</dbReference>
<evidence type="ECO:0000256" key="2">
    <source>
        <dbReference type="ARBA" id="ARBA00009140"/>
    </source>
</evidence>
<keyword evidence="9 10" id="KW-0472">Membrane</keyword>
<proteinExistence type="inferred from homology"/>
<dbReference type="PROSITE" id="PS51564">
    <property type="entry name" value="SAM_ICMT"/>
    <property type="match status" value="1"/>
</dbReference>
<dbReference type="Proteomes" id="UP000094565">
    <property type="component" value="Chromosome 1"/>
</dbReference>
<evidence type="ECO:0000313" key="11">
    <source>
        <dbReference type="EMBL" id="ANZ74842.1"/>
    </source>
</evidence>
<protein>
    <recommendedName>
        <fullName evidence="3 10">Protein-S-isoprenylcysteine O-methyltransferase</fullName>
        <ecNumber evidence="3 10">2.1.1.100</ecNumber>
    </recommendedName>
</protein>
<evidence type="ECO:0000256" key="5">
    <source>
        <dbReference type="ARBA" id="ARBA00022679"/>
    </source>
</evidence>
<evidence type="ECO:0000256" key="4">
    <source>
        <dbReference type="ARBA" id="ARBA00022603"/>
    </source>
</evidence>
<reference evidence="11 12" key="1">
    <citation type="submission" date="2016-02" db="EMBL/GenBank/DDBJ databases">
        <title>Comparative genomic and transcriptomic foundation for Pichia pastoris.</title>
        <authorList>
            <person name="Love K.R."/>
            <person name="Shah K.A."/>
            <person name="Whittaker C.A."/>
            <person name="Wu J."/>
            <person name="Bartlett M.C."/>
            <person name="Ma D."/>
            <person name="Leeson R.L."/>
            <person name="Priest M."/>
            <person name="Young S.K."/>
            <person name="Love J.C."/>
        </authorList>
    </citation>
    <scope>NUCLEOTIDE SEQUENCE [LARGE SCALE GENOMIC DNA]</scope>
    <source>
        <strain evidence="11 12">ATCC 28485</strain>
    </source>
</reference>
<keyword evidence="12" id="KW-1185">Reference proteome</keyword>
<name>A0A1B2JA55_PICPA</name>
<evidence type="ECO:0000256" key="3">
    <source>
        <dbReference type="ARBA" id="ARBA00012151"/>
    </source>
</evidence>
<dbReference type="EMBL" id="CP014584">
    <property type="protein sequence ID" value="ANZ74842.1"/>
    <property type="molecule type" value="Genomic_DNA"/>
</dbReference>
<comment type="subcellular location">
    <subcellularLocation>
        <location evidence="10">Endoplasmic reticulum membrane</location>
        <topology evidence="10">Multi-pass membrane protein</topology>
    </subcellularLocation>
    <subcellularLocation>
        <location evidence="1">Membrane</location>
        <topology evidence="1">Multi-pass membrane protein</topology>
    </subcellularLocation>
</comment>
<keyword evidence="4 10" id="KW-0489">Methyltransferase</keyword>
<keyword evidence="6 10" id="KW-0949">S-adenosyl-L-methionine</keyword>
<evidence type="ECO:0000256" key="6">
    <source>
        <dbReference type="ARBA" id="ARBA00022691"/>
    </source>
</evidence>
<comment type="catalytic activity">
    <reaction evidence="10">
        <text>[protein]-C-terminal S-[(2E,6E)-farnesyl]-L-cysteine + S-adenosyl-L-methionine = [protein]-C-terminal S-[(2E,6E)-farnesyl]-L-cysteine methyl ester + S-adenosyl-L-homocysteine</text>
        <dbReference type="Rhea" id="RHEA:21672"/>
        <dbReference type="Rhea" id="RHEA-COMP:12125"/>
        <dbReference type="Rhea" id="RHEA-COMP:12126"/>
        <dbReference type="ChEBI" id="CHEBI:57856"/>
        <dbReference type="ChEBI" id="CHEBI:59789"/>
        <dbReference type="ChEBI" id="CHEBI:90510"/>
        <dbReference type="ChEBI" id="CHEBI:90511"/>
        <dbReference type="EC" id="2.1.1.100"/>
    </reaction>
</comment>
<feature type="transmembrane region" description="Helical" evidence="10">
    <location>
        <begin position="55"/>
        <end position="74"/>
    </location>
</feature>
<evidence type="ECO:0000256" key="7">
    <source>
        <dbReference type="ARBA" id="ARBA00022692"/>
    </source>
</evidence>
<feature type="transmembrane region" description="Helical" evidence="10">
    <location>
        <begin position="94"/>
        <end position="113"/>
    </location>
</feature>
<dbReference type="AlphaFoldDB" id="A0A1B2JA55"/>
<gene>
    <name evidence="11" type="primary">STE14</name>
    <name evidence="11" type="ORF">ATY40_BA7500122</name>
</gene>
<dbReference type="OrthoDB" id="422086at2759"/>
<dbReference type="EC" id="2.1.1.100" evidence="3 10"/>
<feature type="transmembrane region" description="Helical" evidence="10">
    <location>
        <begin position="178"/>
        <end position="202"/>
    </location>
</feature>
<dbReference type="GO" id="GO:0032259">
    <property type="term" value="P:methylation"/>
    <property type="evidence" value="ECO:0007669"/>
    <property type="project" value="UniProtKB-KW"/>
</dbReference>
<dbReference type="InterPro" id="IPR025770">
    <property type="entry name" value="PPMT_MeTrfase"/>
</dbReference>
<organism evidence="11 12">
    <name type="scientific">Komagataella pastoris</name>
    <name type="common">Yeast</name>
    <name type="synonym">Pichia pastoris</name>
    <dbReference type="NCBI Taxonomy" id="4922"/>
    <lineage>
        <taxon>Eukaryota</taxon>
        <taxon>Fungi</taxon>
        <taxon>Dikarya</taxon>
        <taxon>Ascomycota</taxon>
        <taxon>Saccharomycotina</taxon>
        <taxon>Pichiomycetes</taxon>
        <taxon>Pichiales</taxon>
        <taxon>Pichiaceae</taxon>
        <taxon>Komagataella</taxon>
    </lineage>
</organism>
<dbReference type="GO" id="GO:0004671">
    <property type="term" value="F:protein C-terminal S-isoprenylcysteine carboxyl O-methyltransferase activity"/>
    <property type="evidence" value="ECO:0007669"/>
    <property type="project" value="UniProtKB-EC"/>
</dbReference>
<evidence type="ECO:0000313" key="12">
    <source>
        <dbReference type="Proteomes" id="UP000094565"/>
    </source>
</evidence>
<evidence type="ECO:0000256" key="1">
    <source>
        <dbReference type="ARBA" id="ARBA00004141"/>
    </source>
</evidence>
<dbReference type="GO" id="GO:0005789">
    <property type="term" value="C:endoplasmic reticulum membrane"/>
    <property type="evidence" value="ECO:0007669"/>
    <property type="project" value="UniProtKB-SubCell"/>
</dbReference>
<evidence type="ECO:0000256" key="9">
    <source>
        <dbReference type="ARBA" id="ARBA00023136"/>
    </source>
</evidence>
<dbReference type="Pfam" id="PF04140">
    <property type="entry name" value="ICMT"/>
    <property type="match status" value="1"/>
</dbReference>
<keyword evidence="8 10" id="KW-1133">Transmembrane helix</keyword>
<dbReference type="PANTHER" id="PTHR12714">
    <property type="entry name" value="PROTEIN-S ISOPRENYLCYSTEINE O-METHYLTRANSFERASE"/>
    <property type="match status" value="1"/>
</dbReference>
<feature type="transmembrane region" description="Helical" evidence="10">
    <location>
        <begin position="29"/>
        <end position="48"/>
    </location>
</feature>
<keyword evidence="5" id="KW-0808">Transferase</keyword>
<comment type="similarity">
    <text evidence="2 10">Belongs to the class VI-like SAM-binding methyltransferase superfamily. Isoprenylcysteine carboxyl methyltransferase family.</text>
</comment>
<keyword evidence="10" id="KW-0256">Endoplasmic reticulum</keyword>
<sequence>MSSYKDVEPAQLEDQEKARILDSNDLHQVSLVSLSLGALFGLSLFFLFTSELFQLPLYILCLSLFHFLEYYITAKFNTDKVSLDSFLINNGAEYVLAHSLAIIEVVSEAHWFPNLKSHRYISFFGLVLVVFGQFLRSTAMVTAGRSFSHIISTTKKKEHVLVTNGMYKYTRHPSYAGFFWWALGTQLMLCNPICFIGFLFTLRRFFKHRIEFEEQYLVAFFSRDYINYKSCTGTLIPFIK</sequence>
<keyword evidence="7 10" id="KW-0812">Transmembrane</keyword>
<evidence type="ECO:0000256" key="10">
    <source>
        <dbReference type="RuleBase" id="RU362022"/>
    </source>
</evidence>
<accession>A0A1B2JA55</accession>
<evidence type="ECO:0000256" key="8">
    <source>
        <dbReference type="ARBA" id="ARBA00022989"/>
    </source>
</evidence>
<feature type="transmembrane region" description="Helical" evidence="10">
    <location>
        <begin position="120"/>
        <end position="139"/>
    </location>
</feature>
<dbReference type="PANTHER" id="PTHR12714:SF9">
    <property type="entry name" value="PROTEIN-S-ISOPRENYLCYSTEINE O-METHYLTRANSFERASE"/>
    <property type="match status" value="1"/>
</dbReference>